<feature type="transmembrane region" description="Helical" evidence="5">
    <location>
        <begin position="283"/>
        <end position="302"/>
    </location>
</feature>
<evidence type="ECO:0000259" key="8">
    <source>
        <dbReference type="Pfam" id="PF25145"/>
    </source>
</evidence>
<dbReference type="InterPro" id="IPR056738">
    <property type="entry name" value="NfeD1b_N"/>
</dbReference>
<evidence type="ECO:0000256" key="3">
    <source>
        <dbReference type="ARBA" id="ARBA00022989"/>
    </source>
</evidence>
<dbReference type="CDD" id="cd07020">
    <property type="entry name" value="Clp_protease_NfeD_1"/>
    <property type="match status" value="1"/>
</dbReference>
<protein>
    <submittedName>
        <fullName evidence="9">Nodulation protein NfeD</fullName>
    </submittedName>
</protein>
<feature type="transmembrane region" description="Helical" evidence="5">
    <location>
        <begin position="308"/>
        <end position="327"/>
    </location>
</feature>
<evidence type="ECO:0000259" key="6">
    <source>
        <dbReference type="Pfam" id="PF01957"/>
    </source>
</evidence>
<organism evidence="9 10">
    <name type="scientific">Salinicola endophyticus</name>
    <dbReference type="NCBI Taxonomy" id="1949083"/>
    <lineage>
        <taxon>Bacteria</taxon>
        <taxon>Pseudomonadati</taxon>
        <taxon>Pseudomonadota</taxon>
        <taxon>Gammaproteobacteria</taxon>
        <taxon>Oceanospirillales</taxon>
        <taxon>Halomonadaceae</taxon>
        <taxon>Salinicola</taxon>
    </lineage>
</organism>
<evidence type="ECO:0000313" key="9">
    <source>
        <dbReference type="EMBL" id="WFF40449.1"/>
    </source>
</evidence>
<dbReference type="InterPro" id="IPR002810">
    <property type="entry name" value="NfeD-like_C"/>
</dbReference>
<keyword evidence="2 5" id="KW-0812">Transmembrane</keyword>
<evidence type="ECO:0000256" key="1">
    <source>
        <dbReference type="ARBA" id="ARBA00004141"/>
    </source>
</evidence>
<feature type="transmembrane region" description="Helical" evidence="5">
    <location>
        <begin position="356"/>
        <end position="377"/>
    </location>
</feature>
<dbReference type="Gene3D" id="3.90.226.10">
    <property type="entry name" value="2-enoyl-CoA Hydratase, Chain A, domain 1"/>
    <property type="match status" value="1"/>
</dbReference>
<gene>
    <name evidence="9" type="ORF">EVC62_02440</name>
</gene>
<evidence type="ECO:0000256" key="5">
    <source>
        <dbReference type="SAM" id="Phobius"/>
    </source>
</evidence>
<evidence type="ECO:0000313" key="10">
    <source>
        <dbReference type="Proteomes" id="UP001321526"/>
    </source>
</evidence>
<dbReference type="Pfam" id="PF24961">
    <property type="entry name" value="NfeD_membrane"/>
    <property type="match status" value="1"/>
</dbReference>
<dbReference type="InterPro" id="IPR056739">
    <property type="entry name" value="NfeD_membrane"/>
</dbReference>
<dbReference type="EMBL" id="CP035631">
    <property type="protein sequence ID" value="WFF40449.1"/>
    <property type="molecule type" value="Genomic_DNA"/>
</dbReference>
<keyword evidence="3 5" id="KW-1133">Transmembrane helix</keyword>
<dbReference type="SUPFAM" id="SSF141322">
    <property type="entry name" value="NfeD domain-like"/>
    <property type="match status" value="1"/>
</dbReference>
<dbReference type="SUPFAM" id="SSF52096">
    <property type="entry name" value="ClpP/crotonase"/>
    <property type="match status" value="1"/>
</dbReference>
<dbReference type="RefSeq" id="WP_110690489.1">
    <property type="nucleotide sequence ID" value="NZ_CP035631.1"/>
</dbReference>
<feature type="domain" description="NfeD-like C-terminal" evidence="6">
    <location>
        <begin position="392"/>
        <end position="447"/>
    </location>
</feature>
<feature type="domain" description="NfeD1b N-terminal" evidence="8">
    <location>
        <begin position="53"/>
        <end position="197"/>
    </location>
</feature>
<dbReference type="InterPro" id="IPR052165">
    <property type="entry name" value="Membrane_assoc_protease"/>
</dbReference>
<dbReference type="InterPro" id="IPR012340">
    <property type="entry name" value="NA-bd_OB-fold"/>
</dbReference>
<name>A0ABY8FKP0_9GAMM</name>
<feature type="transmembrane region" description="Helical" evidence="5">
    <location>
        <begin position="253"/>
        <end position="276"/>
    </location>
</feature>
<dbReference type="Pfam" id="PF01957">
    <property type="entry name" value="NfeD"/>
    <property type="match status" value="1"/>
</dbReference>
<dbReference type="PANTHER" id="PTHR33507:SF4">
    <property type="entry name" value="NODULATION COMPETITIVENESS PROTEIN NFED"/>
    <property type="match status" value="1"/>
</dbReference>
<dbReference type="Gene3D" id="2.40.50.140">
    <property type="entry name" value="Nucleic acid-binding proteins"/>
    <property type="match status" value="1"/>
</dbReference>
<sequence>MRVIRSPRLNPFRCRRREVVRRGLWLACLLLGGWLALVALAQPPGPATALILTLDDSLNPATRDYLERGIAEAERRQAALVVIELDTPGGQFESLRRLAQTILASRVPVVTYVTPSGARAASAGTYLLYASQVAAMTPGTHLGSATPVAAGGDDAEDSPMRRKIVEDAVAMLRGYAEHYGRNAEWAERAVREAANLSAERALELGVVDVVADDLNGLMTQLDGRQVLLASGERRLATADLVQVREPPGWRTQLLSLIATPTIAYGLLLLGFYGLVFELASPGIGLPGVAGGIALLLGLFAFQLLALDVAALALVLLGLALIVGEAFLPSFGVLGLGGIVAFVLGSIMLMDGAHSDLAWPLVGGTALVAGGFLLWAVLRLVAVRRRLPQAGSDEMLGAEALALTDFSAGRGKVQVRGERWQARSGVPIRRGDKLRITRVEGLVVTVEPHHPPPAA</sequence>
<evidence type="ECO:0000256" key="4">
    <source>
        <dbReference type="ARBA" id="ARBA00023136"/>
    </source>
</evidence>
<comment type="subcellular location">
    <subcellularLocation>
        <location evidence="1">Membrane</location>
        <topology evidence="1">Multi-pass membrane protein</topology>
    </subcellularLocation>
</comment>
<dbReference type="InterPro" id="IPR029045">
    <property type="entry name" value="ClpP/crotonase-like_dom_sf"/>
</dbReference>
<dbReference type="PANTHER" id="PTHR33507">
    <property type="entry name" value="INNER MEMBRANE PROTEIN YBBJ"/>
    <property type="match status" value="1"/>
</dbReference>
<evidence type="ECO:0000259" key="7">
    <source>
        <dbReference type="Pfam" id="PF24961"/>
    </source>
</evidence>
<evidence type="ECO:0000256" key="2">
    <source>
        <dbReference type="ARBA" id="ARBA00022692"/>
    </source>
</evidence>
<accession>A0ABY8FKP0</accession>
<keyword evidence="4 5" id="KW-0472">Membrane</keyword>
<dbReference type="Proteomes" id="UP001321526">
    <property type="component" value="Chromosome"/>
</dbReference>
<dbReference type="Pfam" id="PF25145">
    <property type="entry name" value="NfeD1b_N"/>
    <property type="match status" value="1"/>
</dbReference>
<keyword evidence="10" id="KW-1185">Reference proteome</keyword>
<reference evidence="9 10" key="1">
    <citation type="submission" date="2019-01" db="EMBL/GenBank/DDBJ databases">
        <title>Genome sequence of Salinicola endophyticus REST5.</title>
        <authorList>
            <person name="Nascimento F.X."/>
        </authorList>
    </citation>
    <scope>NUCLEOTIDE SEQUENCE [LARGE SCALE GENOMIC DNA]</scope>
    <source>
        <strain evidence="9 10">REST5</strain>
    </source>
</reference>
<feature type="domain" description="NfeD integral membrane" evidence="7">
    <location>
        <begin position="261"/>
        <end position="377"/>
    </location>
</feature>
<proteinExistence type="predicted"/>
<feature type="transmembrane region" description="Helical" evidence="5">
    <location>
        <begin position="332"/>
        <end position="350"/>
    </location>
</feature>